<comment type="caution">
    <text evidence="3">The sequence shown here is derived from an EMBL/GenBank/DDBJ whole genome shotgun (WGS) entry which is preliminary data.</text>
</comment>
<evidence type="ECO:0000256" key="2">
    <source>
        <dbReference type="SAM" id="Phobius"/>
    </source>
</evidence>
<keyword evidence="2" id="KW-0472">Membrane</keyword>
<accession>A0AAD3CCX9</accession>
<evidence type="ECO:0000256" key="1">
    <source>
        <dbReference type="SAM" id="MobiDB-lite"/>
    </source>
</evidence>
<reference evidence="3 4" key="1">
    <citation type="journal article" date="2021" name="Sci. Rep.">
        <title>The genome of the diatom Chaetoceros tenuissimus carries an ancient integrated fragment of an extant virus.</title>
        <authorList>
            <person name="Hongo Y."/>
            <person name="Kimura K."/>
            <person name="Takaki Y."/>
            <person name="Yoshida Y."/>
            <person name="Baba S."/>
            <person name="Kobayashi G."/>
            <person name="Nagasaki K."/>
            <person name="Hano T."/>
            <person name="Tomaru Y."/>
        </authorList>
    </citation>
    <scope>NUCLEOTIDE SEQUENCE [LARGE SCALE GENOMIC DNA]</scope>
    <source>
        <strain evidence="3 4">NIES-3715</strain>
    </source>
</reference>
<dbReference type="EMBL" id="BLLK01000016">
    <property type="protein sequence ID" value="GFH43752.1"/>
    <property type="molecule type" value="Genomic_DNA"/>
</dbReference>
<organism evidence="3 4">
    <name type="scientific">Chaetoceros tenuissimus</name>
    <dbReference type="NCBI Taxonomy" id="426638"/>
    <lineage>
        <taxon>Eukaryota</taxon>
        <taxon>Sar</taxon>
        <taxon>Stramenopiles</taxon>
        <taxon>Ochrophyta</taxon>
        <taxon>Bacillariophyta</taxon>
        <taxon>Coscinodiscophyceae</taxon>
        <taxon>Chaetocerotophycidae</taxon>
        <taxon>Chaetocerotales</taxon>
        <taxon>Chaetocerotaceae</taxon>
        <taxon>Chaetoceros</taxon>
    </lineage>
</organism>
<feature type="compositionally biased region" description="Pro residues" evidence="1">
    <location>
        <begin position="1"/>
        <end position="12"/>
    </location>
</feature>
<evidence type="ECO:0000313" key="3">
    <source>
        <dbReference type="EMBL" id="GFH43752.1"/>
    </source>
</evidence>
<dbReference type="AlphaFoldDB" id="A0AAD3CCX9"/>
<proteinExistence type="predicted"/>
<feature type="region of interest" description="Disordered" evidence="1">
    <location>
        <begin position="1"/>
        <end position="69"/>
    </location>
</feature>
<gene>
    <name evidence="3" type="ORF">CTEN210_00225</name>
</gene>
<evidence type="ECO:0000313" key="4">
    <source>
        <dbReference type="Proteomes" id="UP001054902"/>
    </source>
</evidence>
<sequence length="425" mass="49498">MNRPSPPPPPPPPRRRRSERLAASEEKSDDDFVAVEEPIIEEVVEEPIVDDHEETVEQPQPLQPQVQLQQDLQLEAETAPEPQQEPEPLPQPQILQPVPVQQAQAPILQQQQQQQPIIAPMPIPNHNEIEEEYEMATLNIRSLRGERIRILVYPGMMQEDLAQSIAHAALTPAEGNKLMECWSGSESFINWSRIAGMFRERDNLFVPLSILLRDCHLYENDMFRVPRRSPRDVYSQKVQKTSSAGLYRELLLYVIITSYVAYKFSTGRDVNALMDQLMEYMEVAMAFIVNLPFQVLESFVDYPLRELYRNGPAIIGWEGQSLALICAQVTHMGDESFWSRNMSECEKIYATKERAALYFRRPLVFIVLFYILFLVVRSLVHARAVREQNRPPPEMVEIYRTFKMVMKVIQRGMNNEYDDRRRRFR</sequence>
<keyword evidence="2" id="KW-1133">Transmembrane helix</keyword>
<keyword evidence="2" id="KW-0812">Transmembrane</keyword>
<dbReference type="Proteomes" id="UP001054902">
    <property type="component" value="Unassembled WGS sequence"/>
</dbReference>
<protein>
    <submittedName>
        <fullName evidence="3">Uncharacterized protein</fullName>
    </submittedName>
</protein>
<name>A0AAD3CCX9_9STRA</name>
<feature type="compositionally biased region" description="Acidic residues" evidence="1">
    <location>
        <begin position="27"/>
        <end position="56"/>
    </location>
</feature>
<feature type="transmembrane region" description="Helical" evidence="2">
    <location>
        <begin position="362"/>
        <end position="380"/>
    </location>
</feature>
<feature type="compositionally biased region" description="Low complexity" evidence="1">
    <location>
        <begin position="58"/>
        <end position="69"/>
    </location>
</feature>
<keyword evidence="4" id="KW-1185">Reference proteome</keyword>